<dbReference type="InterPro" id="IPR050259">
    <property type="entry name" value="SDR"/>
</dbReference>
<dbReference type="GO" id="GO:0016491">
    <property type="term" value="F:oxidoreductase activity"/>
    <property type="evidence" value="ECO:0007669"/>
    <property type="project" value="UniProtKB-KW"/>
</dbReference>
<dbReference type="CDD" id="cd05233">
    <property type="entry name" value="SDR_c"/>
    <property type="match status" value="1"/>
</dbReference>
<comment type="similarity">
    <text evidence="1">Belongs to the short-chain dehydrogenases/reductases (SDR) family.</text>
</comment>
<dbReference type="PRINTS" id="PR00081">
    <property type="entry name" value="GDHRDH"/>
</dbReference>
<dbReference type="Pfam" id="PF13561">
    <property type="entry name" value="adh_short_C2"/>
    <property type="match status" value="1"/>
</dbReference>
<evidence type="ECO:0000313" key="4">
    <source>
        <dbReference type="Proteomes" id="UP000054375"/>
    </source>
</evidence>
<dbReference type="SUPFAM" id="SSF51735">
    <property type="entry name" value="NAD(P)-binding Rossmann-fold domains"/>
    <property type="match status" value="1"/>
</dbReference>
<accession>A0A117QWW2</accession>
<dbReference type="Gene3D" id="3.40.50.720">
    <property type="entry name" value="NAD(P)-binding Rossmann-like Domain"/>
    <property type="match status" value="1"/>
</dbReference>
<dbReference type="InterPro" id="IPR002347">
    <property type="entry name" value="SDR_fam"/>
</dbReference>
<dbReference type="EMBL" id="LMWV01000045">
    <property type="protein sequence ID" value="KUN58558.1"/>
    <property type="molecule type" value="Genomic_DNA"/>
</dbReference>
<gene>
    <name evidence="3" type="ORF">AQJ54_41720</name>
</gene>
<dbReference type="Proteomes" id="UP000054375">
    <property type="component" value="Unassembled WGS sequence"/>
</dbReference>
<sequence length="266" mass="27931">MNLELNGKRVLVTGSSSGIGTSIARALADEGAHVVVHGRNGERTSKIAAMIRENGGQADEVLGDLTDPDQVDAVCRQLLDSGGVDILVNNAGGRHGGWERDGWFGTSPDNWLETYKLNVISTAALVNSLVPAMRERGWGRVIQIASAVALHQPPNFPDYQAAKAAEINMTRSLSRGLAGTGITANCISAGIIHTPGSAAELAAIAAELQLEGGWQAHERHIAVEVFRQTAGRIGRPEDIAAAVCYLASPRADFVTGVNLVIDGGIN</sequence>
<name>A0A117PKK7_9ACTN</name>
<dbReference type="RefSeq" id="WP_062019179.1">
    <property type="nucleotide sequence ID" value="NZ_JBEOZZ010000019.1"/>
</dbReference>
<reference evidence="3 4" key="1">
    <citation type="submission" date="2015-10" db="EMBL/GenBank/DDBJ databases">
        <title>Draft genome sequence of Streptomyces griseorubiginosus DSM 40469, type strain for the species Streptomyces griseorubiginosus.</title>
        <authorList>
            <person name="Ruckert C."/>
            <person name="Winkler A."/>
            <person name="Kalinowski J."/>
            <person name="Kampfer P."/>
            <person name="Glaeser S."/>
        </authorList>
    </citation>
    <scope>NUCLEOTIDE SEQUENCE [LARGE SCALE GENOMIC DNA]</scope>
    <source>
        <strain evidence="3 4">DSM 40469</strain>
    </source>
</reference>
<accession>A0A117PKK7</accession>
<evidence type="ECO:0000313" key="3">
    <source>
        <dbReference type="EMBL" id="KUN58558.1"/>
    </source>
</evidence>
<keyword evidence="2" id="KW-0560">Oxidoreductase</keyword>
<proteinExistence type="inferred from homology"/>
<dbReference type="InterPro" id="IPR036291">
    <property type="entry name" value="NAD(P)-bd_dom_sf"/>
</dbReference>
<dbReference type="FunFam" id="3.40.50.720:FF:000084">
    <property type="entry name" value="Short-chain dehydrogenase reductase"/>
    <property type="match status" value="1"/>
</dbReference>
<organism evidence="3 4">
    <name type="scientific">Streptomyces griseorubiginosus</name>
    <dbReference type="NCBI Taxonomy" id="67304"/>
    <lineage>
        <taxon>Bacteria</taxon>
        <taxon>Bacillati</taxon>
        <taxon>Actinomycetota</taxon>
        <taxon>Actinomycetes</taxon>
        <taxon>Kitasatosporales</taxon>
        <taxon>Streptomycetaceae</taxon>
        <taxon>Streptomyces</taxon>
    </lineage>
</organism>
<protein>
    <submittedName>
        <fullName evidence="3">Short-chain dehydrogenase</fullName>
    </submittedName>
</protein>
<evidence type="ECO:0000256" key="2">
    <source>
        <dbReference type="ARBA" id="ARBA00023002"/>
    </source>
</evidence>
<dbReference type="PANTHER" id="PTHR42879:SF6">
    <property type="entry name" value="NADPH-DEPENDENT REDUCTASE BACG"/>
    <property type="match status" value="1"/>
</dbReference>
<comment type="caution">
    <text evidence="3">The sequence shown here is derived from an EMBL/GenBank/DDBJ whole genome shotgun (WGS) entry which is preliminary data.</text>
</comment>
<dbReference type="AlphaFoldDB" id="A0A117PKK7"/>
<dbReference type="PANTHER" id="PTHR42879">
    <property type="entry name" value="3-OXOACYL-(ACYL-CARRIER-PROTEIN) REDUCTASE"/>
    <property type="match status" value="1"/>
</dbReference>
<dbReference type="PRINTS" id="PR00080">
    <property type="entry name" value="SDRFAMILY"/>
</dbReference>
<evidence type="ECO:0000256" key="1">
    <source>
        <dbReference type="ARBA" id="ARBA00006484"/>
    </source>
</evidence>
<keyword evidence="4" id="KW-1185">Reference proteome</keyword>